<dbReference type="Pfam" id="PF07648">
    <property type="entry name" value="Kazal_2"/>
    <property type="match status" value="13"/>
</dbReference>
<dbReference type="GO" id="GO:0004867">
    <property type="term" value="F:serine-type endopeptidase inhibitor activity"/>
    <property type="evidence" value="ECO:0007669"/>
    <property type="project" value="InterPro"/>
</dbReference>
<reference evidence="7 8" key="1">
    <citation type="journal article" date="2017" name="Curr. Biol.">
        <title>The Evolution of Venom by Co-option of Single-Copy Genes.</title>
        <authorList>
            <person name="Martinson E.O."/>
            <person name="Mrinalini"/>
            <person name="Kelkar Y.D."/>
            <person name="Chang C.H."/>
            <person name="Werren J.H."/>
        </authorList>
    </citation>
    <scope>NUCLEOTIDE SEQUENCE [LARGE SCALE GENOMIC DNA]</scope>
    <source>
        <strain evidence="7 8">Alberta</strain>
        <tissue evidence="7">Whole body</tissue>
    </source>
</reference>
<dbReference type="STRING" id="543379.A0A232F7T8"/>
<feature type="domain" description="Kazal-like" evidence="6">
    <location>
        <begin position="598"/>
        <end position="655"/>
    </location>
</feature>
<feature type="domain" description="Kazal-like" evidence="6">
    <location>
        <begin position="993"/>
        <end position="1044"/>
    </location>
</feature>
<proteinExistence type="predicted"/>
<organism evidence="7 8">
    <name type="scientific">Trichomalopsis sarcophagae</name>
    <dbReference type="NCBI Taxonomy" id="543379"/>
    <lineage>
        <taxon>Eukaryota</taxon>
        <taxon>Metazoa</taxon>
        <taxon>Ecdysozoa</taxon>
        <taxon>Arthropoda</taxon>
        <taxon>Hexapoda</taxon>
        <taxon>Insecta</taxon>
        <taxon>Pterygota</taxon>
        <taxon>Neoptera</taxon>
        <taxon>Endopterygota</taxon>
        <taxon>Hymenoptera</taxon>
        <taxon>Apocrita</taxon>
        <taxon>Proctotrupomorpha</taxon>
        <taxon>Chalcidoidea</taxon>
        <taxon>Pteromalidae</taxon>
        <taxon>Pteromalinae</taxon>
        <taxon>Trichomalopsis</taxon>
    </lineage>
</organism>
<feature type="domain" description="Kazal-like" evidence="6">
    <location>
        <begin position="450"/>
        <end position="506"/>
    </location>
</feature>
<feature type="domain" description="Kazal-like" evidence="6">
    <location>
        <begin position="1236"/>
        <end position="1294"/>
    </location>
</feature>
<comment type="caution">
    <text evidence="7">The sequence shown here is derived from an EMBL/GenBank/DDBJ whole genome shotgun (WGS) entry which is preliminary data.</text>
</comment>
<feature type="domain" description="Kazal-like" evidence="6">
    <location>
        <begin position="81"/>
        <end position="116"/>
    </location>
</feature>
<feature type="domain" description="Kazal-like" evidence="6">
    <location>
        <begin position="1048"/>
        <end position="1100"/>
    </location>
</feature>
<protein>
    <recommendedName>
        <fullName evidence="6">Kazal-like domain-containing protein</fullName>
    </recommendedName>
</protein>
<dbReference type="Pfam" id="PF00050">
    <property type="entry name" value="Kazal_1"/>
    <property type="match status" value="7"/>
</dbReference>
<dbReference type="EMBL" id="NNAY01000785">
    <property type="protein sequence ID" value="OXU26519.1"/>
    <property type="molecule type" value="Genomic_DNA"/>
</dbReference>
<dbReference type="CDD" id="cd00104">
    <property type="entry name" value="KAZAL_FS"/>
    <property type="match status" value="11"/>
</dbReference>
<keyword evidence="5" id="KW-0732">Signal</keyword>
<dbReference type="PROSITE" id="PS51465">
    <property type="entry name" value="KAZAL_2"/>
    <property type="match status" value="18"/>
</dbReference>
<feature type="chain" id="PRO_5012285609" description="Kazal-like domain-containing protein" evidence="5">
    <location>
        <begin position="25"/>
        <end position="1497"/>
    </location>
</feature>
<dbReference type="PANTHER" id="PTHR21179:SF0">
    <property type="entry name" value="SERINE PROTEASE INHIBITOR KAZAL-TYPE 4"/>
    <property type="match status" value="1"/>
</dbReference>
<feature type="region of interest" description="Disordered" evidence="4">
    <location>
        <begin position="1097"/>
        <end position="1121"/>
    </location>
</feature>
<feature type="domain" description="Kazal-like" evidence="6">
    <location>
        <begin position="336"/>
        <end position="388"/>
    </location>
</feature>
<evidence type="ECO:0000313" key="7">
    <source>
        <dbReference type="EMBL" id="OXU26519.1"/>
    </source>
</evidence>
<evidence type="ECO:0000256" key="2">
    <source>
        <dbReference type="ARBA" id="ARBA00022525"/>
    </source>
</evidence>
<comment type="subcellular location">
    <subcellularLocation>
        <location evidence="1">Secreted</location>
    </subcellularLocation>
</comment>
<feature type="domain" description="Kazal-like" evidence="6">
    <location>
        <begin position="258"/>
        <end position="311"/>
    </location>
</feature>
<keyword evidence="3" id="KW-1015">Disulfide bond</keyword>
<feature type="domain" description="Kazal-like" evidence="6">
    <location>
        <begin position="1117"/>
        <end position="1168"/>
    </location>
</feature>
<feature type="domain" description="Kazal-like" evidence="6">
    <location>
        <begin position="675"/>
        <end position="727"/>
    </location>
</feature>
<evidence type="ECO:0000256" key="4">
    <source>
        <dbReference type="SAM" id="MobiDB-lite"/>
    </source>
</evidence>
<evidence type="ECO:0000256" key="3">
    <source>
        <dbReference type="ARBA" id="ARBA00023157"/>
    </source>
</evidence>
<feature type="compositionally biased region" description="Polar residues" evidence="4">
    <location>
        <begin position="1104"/>
        <end position="1113"/>
    </location>
</feature>
<gene>
    <name evidence="7" type="ORF">TSAR_011779</name>
</gene>
<dbReference type="Gene3D" id="3.30.60.30">
    <property type="match status" value="21"/>
</dbReference>
<dbReference type="InterPro" id="IPR036058">
    <property type="entry name" value="Kazal_dom_sf"/>
</dbReference>
<feature type="domain" description="Kazal-like" evidence="6">
    <location>
        <begin position="1435"/>
        <end position="1488"/>
    </location>
</feature>
<accession>A0A232F7T8</accession>
<evidence type="ECO:0000256" key="1">
    <source>
        <dbReference type="ARBA" id="ARBA00004613"/>
    </source>
</evidence>
<evidence type="ECO:0000259" key="6">
    <source>
        <dbReference type="PROSITE" id="PS51465"/>
    </source>
</evidence>
<feature type="domain" description="Kazal-like" evidence="6">
    <location>
        <begin position="1313"/>
        <end position="1365"/>
    </location>
</feature>
<feature type="signal peptide" evidence="5">
    <location>
        <begin position="1"/>
        <end position="24"/>
    </location>
</feature>
<keyword evidence="8" id="KW-1185">Reference proteome</keyword>
<feature type="domain" description="Kazal-like" evidence="6">
    <location>
        <begin position="913"/>
        <end position="969"/>
    </location>
</feature>
<dbReference type="GO" id="GO:0005576">
    <property type="term" value="C:extracellular region"/>
    <property type="evidence" value="ECO:0007669"/>
    <property type="project" value="UniProtKB-SubCell"/>
</dbReference>
<keyword evidence="2" id="KW-0964">Secreted</keyword>
<feature type="domain" description="Kazal-like" evidence="6">
    <location>
        <begin position="1377"/>
        <end position="1429"/>
    </location>
</feature>
<dbReference type="InterPro" id="IPR002350">
    <property type="entry name" value="Kazal_dom"/>
</dbReference>
<evidence type="ECO:0000313" key="8">
    <source>
        <dbReference type="Proteomes" id="UP000215335"/>
    </source>
</evidence>
<dbReference type="OrthoDB" id="88467at2759"/>
<feature type="domain" description="Kazal-like" evidence="6">
    <location>
        <begin position="858"/>
        <end position="910"/>
    </location>
</feature>
<feature type="domain" description="Kazal-like" evidence="6">
    <location>
        <begin position="795"/>
        <end position="851"/>
    </location>
</feature>
<dbReference type="SMART" id="SM00280">
    <property type="entry name" value="KAZAL"/>
    <property type="match status" value="20"/>
</dbReference>
<sequence length="1497" mass="167189">MLKTIVLLLLLTVSTFYLWKGIEAMQKNEVKCGCRIPRIYRPVCGEDNVTYDNAGVVRCINICNHTVILALAFESRAQETQVLPEGCVCAATDELDPVCGNNGVTYPNLATLRCANECVKYTMLIAFVQGVQVENAGLEDCQCISTFEYLPLCASNGVTYSNPSMLECAKKCLGKTALTPSALLQEQIDLKYELWNSDSLKDCSCNYTLDLVPICENKDVTYDRKEMSACINKCSKNSTLNIIHNRECSEKSTDQLSSKPTKECKDCKLTNEFAPVCGNDGVTYPNPSYLFCVAECEKPGLLYSHCGFCLPQDKEKYEDNEVMMNDVSKKVSKNLLDSLTTCDCVIKYNLNPICGSDDVTYPNPSMLYCIKKCRKTDLQIKSCGKCLTKDPQELTDSEKASKFTDTVNQCLASCPVPLELNPVCGTDHKTYDSISILKCYNSCTNETISVQYYGTCDDKCKCIADKDYNPVCGSDGNTYANPSTLFCAEKCLKSDLKLSYCGKCNKQKELVSERKEAVIPDTLSKVFHTCGCIFTKEYAPLCASDGTVYGNPSIFYCARQCMKSDITIKNCGYCNKSNEESSVKAVQQTTSKNFKSLSSPFLKCDCVATSTLYPVCGTDGVTYPHPSYIYCTKNCKANDASTEDLQLAYCGTCKEGGLEIPKPDKAQDESLSESLNMFEKCQCKITREWNPVCGINNVTYGNPSIFYCSNKCIDSSIHIKHCGVCREKDNPKPLNINNFDDDDDDPNKCRCTATREYKPVCGSDGNNYANFVILECIKNCTNQNVYIDHYGPCHEQTRPAVSKPCRCAVNYSYTPVCGSDSETYPNEQQLNCAISCKNKNLYKMHDGPCNEAAKPEKPSTPPQCACPISYEYGLLCGSDGEDYPNQSSLQCHNRCNATNVYKVHDGPCQYPTEPGDPPISKRCACVHTYDHTPLCASDRKTYGNPSQMNCANSCYKQNIFKLYDGPCNNEAISIVARSKRNPQFNNALQSSMNNRVSGCTCFVKSNYEPVCGTDGKTYPNLSRLSCNWCYRRYIYVDHYGACRDKASAAASRICRCVVVNEYSPVCGSDGETYPNYHQLNCANSCNNKNVQKMHDGPCNKVTKSETPSTSTDASTEDPEVSQCTITQDYDPICGSDGKDYSNPSFLACHNIYNKTNKVQKVHDGPCNQPTEPTDIEPPVTPLRCRCAYTYEYGLFCGSDGEDYPNNSYLLCHNRCNGTMFTLTYADAQLLLLQPISEAILSENSYECSCDFIYDEYDPVCGSNGLTYSNPSYLYCDQKCKDPNLSAFRKGACSEDATKLLASTNDSWTPYERMKNFNRCNCPKSLEYNPVCGTNGITYDNPAQLQCEKKCRQPQLNIARYGLCREEEYFKDPLPFFTDAIKRCDCIYRNERDLVCATDGYTYPNPSTVSCVTRCNNPSLRIVHYGRCRENQKPHNYGAVKCKCTPSSEHYQPICADNGITYDNLSLLYCARECLNRNLKIVSEYPCRSYLNVDERKI</sequence>
<dbReference type="SUPFAM" id="SSF100895">
    <property type="entry name" value="Kazal-type serine protease inhibitors"/>
    <property type="match status" value="21"/>
</dbReference>
<name>A0A232F7T8_9HYME</name>
<dbReference type="PANTHER" id="PTHR21179">
    <property type="entry name" value="SERINE-TYPE ENDOPEPTIDASE INHIBITOR"/>
    <property type="match status" value="1"/>
</dbReference>
<dbReference type="Proteomes" id="UP000215335">
    <property type="component" value="Unassembled WGS sequence"/>
</dbReference>
<dbReference type="InterPro" id="IPR039932">
    <property type="entry name" value="Spink4-like"/>
</dbReference>
<feature type="domain" description="Kazal-like" evidence="6">
    <location>
        <begin position="743"/>
        <end position="794"/>
    </location>
</feature>
<feature type="domain" description="Kazal-like" evidence="6">
    <location>
        <begin position="135"/>
        <end position="171"/>
    </location>
</feature>
<evidence type="ECO:0000256" key="5">
    <source>
        <dbReference type="SAM" id="SignalP"/>
    </source>
</evidence>